<dbReference type="AlphaFoldDB" id="A0A7J9USU1"/>
<keyword evidence="2" id="KW-0812">Transmembrane</keyword>
<evidence type="ECO:0000256" key="1">
    <source>
        <dbReference type="SAM" id="MobiDB-lite"/>
    </source>
</evidence>
<protein>
    <submittedName>
        <fullName evidence="3">Glycosyltransferase</fullName>
    </submittedName>
</protein>
<evidence type="ECO:0000256" key="2">
    <source>
        <dbReference type="SAM" id="Phobius"/>
    </source>
</evidence>
<feature type="transmembrane region" description="Helical" evidence="2">
    <location>
        <begin position="576"/>
        <end position="594"/>
    </location>
</feature>
<feature type="transmembrane region" description="Helical" evidence="2">
    <location>
        <begin position="463"/>
        <end position="485"/>
    </location>
</feature>
<proteinExistence type="predicted"/>
<dbReference type="RefSeq" id="WP_152230279.1">
    <property type="nucleotide sequence ID" value="NZ_BAAAOT010000004.1"/>
</dbReference>
<comment type="caution">
    <text evidence="3">The sequence shown here is derived from an EMBL/GenBank/DDBJ whole genome shotgun (WGS) entry which is preliminary data.</text>
</comment>
<feature type="transmembrane region" description="Helical" evidence="2">
    <location>
        <begin position="696"/>
        <end position="722"/>
    </location>
</feature>
<name>A0A7J9USU1_9MICO</name>
<dbReference type="OrthoDB" id="3734530at2"/>
<keyword evidence="3" id="KW-0808">Transferase</keyword>
<feature type="region of interest" description="Disordered" evidence="1">
    <location>
        <begin position="307"/>
        <end position="331"/>
    </location>
</feature>
<dbReference type="InterPro" id="IPR029044">
    <property type="entry name" value="Nucleotide-diphossugar_trans"/>
</dbReference>
<dbReference type="GO" id="GO:0016740">
    <property type="term" value="F:transferase activity"/>
    <property type="evidence" value="ECO:0007669"/>
    <property type="project" value="UniProtKB-KW"/>
</dbReference>
<accession>A0A7J9USU1</accession>
<gene>
    <name evidence="3" type="ORF">GB882_03280</name>
</gene>
<keyword evidence="2" id="KW-0472">Membrane</keyword>
<keyword evidence="4" id="KW-1185">Reference proteome</keyword>
<evidence type="ECO:0000313" key="3">
    <source>
        <dbReference type="EMBL" id="MPV87676.1"/>
    </source>
</evidence>
<feature type="transmembrane region" description="Helical" evidence="2">
    <location>
        <begin position="835"/>
        <end position="851"/>
    </location>
</feature>
<feature type="compositionally biased region" description="Low complexity" evidence="1">
    <location>
        <begin position="307"/>
        <end position="322"/>
    </location>
</feature>
<dbReference type="Pfam" id="PF13641">
    <property type="entry name" value="Glyco_tranf_2_3"/>
    <property type="match status" value="1"/>
</dbReference>
<sequence>MAASQFPQRHQPIRPATLAVVVSAGVSTYLPRTLAGLAAQTHAPDVVLLVDVGAPGRDLGTGIPIHEAVADAGLEAVARVRVVRAPDAATFGEAVKQGLAEYAALIERAAEKARRRGHDLSRTGTRSRVLAGTGWSGVTGELTPVTTGEVRAVGALGLEPDRQAQPEWLWLLHDDSAPAPAALDQLLHAAESGRSIAIAGPKQLDWTEPDRLLEVGLRTTRTGRRVADIEPGEIDQGQHDHREDVLAVGTAGALVRREAWTQLGGTDPALGPFGDGLDLSRRARLAGLRVVVVPTAVVHHARASHLGLRGPGMRPARPGAPGETPPPDTRRSYQARRRAQVYNALLAVSAALLPALALGFLVLAPLRALGRLATKELHLAGPELAAVLTVLARPGALWRARRAAGRTRRIPARALAPLQATGKQIRAAKRDARRQLAAARRAAQAPSELELAERAALARRRRATLAVVAAALVAVALVVFLPVVLDGALTVGALLPADASLTELWHAARSGWIPAGDGEPGPPDALLQVLAVLMVPVAALGGDANALVAALVLAALPLAGLGAWFAAGAATRSVGLRAWAALVWALAPTLLVAVGQGRLGAVLAHLALPWVALGLARAVGVERRDVVVPGLVGAQRTALARRRDAAAAGAVTRGAAVRGAAATGAAATGAVGPAASASPHHHTPAGSVTAAAAASLALAVAAAGAPVLLPAAVVLAVLLALVVPRRRRWVLAVPLPALALLGPLVVEALRDLDGGSWRLLLADPGAAYAAAPAAPWLGVLGWPIAPPAFPGLDPAAAGVPGWLAQFTLLAGGAGLLLAALAALLRGTGRARAVRAGWLVAVVGLLVAFASARTDVAVGSGPDGAAAVVQGWAGAGLSLVVLGLLLAAVAAGDGVQAALGTRSFGWAQVGATVLSVLAFLGPLVTAGGWLVAARSGQDAPTAVFALHGRAAPAVPAVAAEMQHSPQRSRVLALTATGGAVRAELWRGPGPQLTTAAAVRGVRALAEATAVAPADGTDAAGPGGDAQVGDPAEADLADLVAALAVGAADDAAARLGAHAVGIVVVPPEPQFVPAGTEPTTAQRRALVARLDATAGLERITENTSGTIWRVARGTGDDATPSVARAQVLDADGAFVQDLDAGVVGVHTEVPGGPEGRRLVLAERADAGWHAWYEGRPLRATTVGWRQAFELPADAGSLTVRYSAPQGSAWGWAQGAVFGLTLLLALPLRRRREVD</sequence>
<reference evidence="3 4" key="1">
    <citation type="submission" date="2019-10" db="EMBL/GenBank/DDBJ databases">
        <title>Georgenia wutianyii sp. nov. and Georgenia yuyongxinii sp. nov. isolated from plateau pika (Ochotona curzoniae) in the Qinghai-Tibet plateau of China.</title>
        <authorList>
            <person name="Tian Z."/>
        </authorList>
    </citation>
    <scope>NUCLEOTIDE SEQUENCE [LARGE SCALE GENOMIC DNA]</scope>
    <source>
        <strain evidence="3 4">JCM 15130</strain>
    </source>
</reference>
<feature type="transmembrane region" description="Helical" evidence="2">
    <location>
        <begin position="341"/>
        <end position="364"/>
    </location>
</feature>
<feature type="transmembrane region" description="Helical" evidence="2">
    <location>
        <begin position="384"/>
        <end position="400"/>
    </location>
</feature>
<feature type="transmembrane region" description="Helical" evidence="2">
    <location>
        <begin position="601"/>
        <end position="620"/>
    </location>
</feature>
<dbReference type="Proteomes" id="UP000429644">
    <property type="component" value="Unassembled WGS sequence"/>
</dbReference>
<feature type="transmembrane region" description="Helical" evidence="2">
    <location>
        <begin position="729"/>
        <end position="749"/>
    </location>
</feature>
<dbReference type="Gene3D" id="3.90.550.10">
    <property type="entry name" value="Spore Coat Polysaccharide Biosynthesis Protein SpsA, Chain A"/>
    <property type="match status" value="1"/>
</dbReference>
<dbReference type="PANTHER" id="PTHR43685:SF3">
    <property type="entry name" value="SLR2126 PROTEIN"/>
    <property type="match status" value="1"/>
</dbReference>
<feature type="transmembrane region" description="Helical" evidence="2">
    <location>
        <begin position="548"/>
        <end position="570"/>
    </location>
</feature>
<feature type="non-terminal residue" evidence="3">
    <location>
        <position position="1"/>
    </location>
</feature>
<keyword evidence="2" id="KW-1133">Transmembrane helix</keyword>
<feature type="transmembrane region" description="Helical" evidence="2">
    <location>
        <begin position="802"/>
        <end position="823"/>
    </location>
</feature>
<feature type="transmembrane region" description="Helical" evidence="2">
    <location>
        <begin position="871"/>
        <end position="891"/>
    </location>
</feature>
<dbReference type="InterPro" id="IPR050834">
    <property type="entry name" value="Glycosyltransf_2"/>
</dbReference>
<feature type="transmembrane region" description="Helical" evidence="2">
    <location>
        <begin position="903"/>
        <end position="930"/>
    </location>
</feature>
<evidence type="ECO:0000313" key="4">
    <source>
        <dbReference type="Proteomes" id="UP000429644"/>
    </source>
</evidence>
<dbReference type="PANTHER" id="PTHR43685">
    <property type="entry name" value="GLYCOSYLTRANSFERASE"/>
    <property type="match status" value="1"/>
</dbReference>
<dbReference type="SUPFAM" id="SSF53448">
    <property type="entry name" value="Nucleotide-diphospho-sugar transferases"/>
    <property type="match status" value="1"/>
</dbReference>
<organism evidence="3 4">
    <name type="scientific">Georgenia ruanii</name>
    <dbReference type="NCBI Taxonomy" id="348442"/>
    <lineage>
        <taxon>Bacteria</taxon>
        <taxon>Bacillati</taxon>
        <taxon>Actinomycetota</taxon>
        <taxon>Actinomycetes</taxon>
        <taxon>Micrococcales</taxon>
        <taxon>Bogoriellaceae</taxon>
        <taxon>Georgenia</taxon>
    </lineage>
</organism>
<dbReference type="EMBL" id="WHPD01000718">
    <property type="protein sequence ID" value="MPV87676.1"/>
    <property type="molecule type" value="Genomic_DNA"/>
</dbReference>